<organism evidence="8 9">
    <name type="scientific">Piscinibacter terrae</name>
    <dbReference type="NCBI Taxonomy" id="2496871"/>
    <lineage>
        <taxon>Bacteria</taxon>
        <taxon>Pseudomonadati</taxon>
        <taxon>Pseudomonadota</taxon>
        <taxon>Betaproteobacteria</taxon>
        <taxon>Burkholderiales</taxon>
        <taxon>Sphaerotilaceae</taxon>
        <taxon>Piscinibacter</taxon>
    </lineage>
</organism>
<accession>A0A3N7HJT5</accession>
<dbReference type="SUPFAM" id="SSF50037">
    <property type="entry name" value="C-terminal domain of transcriptional repressors"/>
    <property type="match status" value="1"/>
</dbReference>
<comment type="catalytic activity">
    <reaction evidence="6">
        <text>biotin + L-lysyl-[protein] + ATP = N(6)-biotinyl-L-lysyl-[protein] + AMP + diphosphate + H(+)</text>
        <dbReference type="Rhea" id="RHEA:11756"/>
        <dbReference type="Rhea" id="RHEA-COMP:9752"/>
        <dbReference type="Rhea" id="RHEA-COMP:10505"/>
        <dbReference type="ChEBI" id="CHEBI:15378"/>
        <dbReference type="ChEBI" id="CHEBI:29969"/>
        <dbReference type="ChEBI" id="CHEBI:30616"/>
        <dbReference type="ChEBI" id="CHEBI:33019"/>
        <dbReference type="ChEBI" id="CHEBI:57586"/>
        <dbReference type="ChEBI" id="CHEBI:83144"/>
        <dbReference type="ChEBI" id="CHEBI:456215"/>
        <dbReference type="EC" id="6.3.4.15"/>
    </reaction>
</comment>
<dbReference type="Pfam" id="PF02237">
    <property type="entry name" value="BPL_C"/>
    <property type="match status" value="1"/>
</dbReference>
<dbReference type="EC" id="6.3.4.15" evidence="5"/>
<dbReference type="InterPro" id="IPR004408">
    <property type="entry name" value="Biotin_CoA_COase_ligase"/>
</dbReference>
<reference evidence="8 9" key="2">
    <citation type="submission" date="2018-12" db="EMBL/GenBank/DDBJ databases">
        <title>Rhizobacter gummiphilus sp. nov., a rubber-degrading bacterium isolated from the soil of a botanical garden in Japan.</title>
        <authorList>
            <person name="Shunsuke S.S."/>
        </authorList>
    </citation>
    <scope>NUCLEOTIDE SEQUENCE [LARGE SCALE GENOMIC DNA]</scope>
    <source>
        <strain evidence="8 9">S-16</strain>
    </source>
</reference>
<keyword evidence="1 8" id="KW-0436">Ligase</keyword>
<evidence type="ECO:0000256" key="6">
    <source>
        <dbReference type="ARBA" id="ARBA00047846"/>
    </source>
</evidence>
<dbReference type="PROSITE" id="PS51733">
    <property type="entry name" value="BPL_LPL_CATALYTIC"/>
    <property type="match status" value="1"/>
</dbReference>
<keyword evidence="9" id="KW-1185">Reference proteome</keyword>
<keyword evidence="4" id="KW-0092">Biotin</keyword>
<dbReference type="SUPFAM" id="SSF55681">
    <property type="entry name" value="Class II aaRS and biotin synthetases"/>
    <property type="match status" value="1"/>
</dbReference>
<dbReference type="PANTHER" id="PTHR12835">
    <property type="entry name" value="BIOTIN PROTEIN LIGASE"/>
    <property type="match status" value="1"/>
</dbReference>
<dbReference type="Pfam" id="PF03099">
    <property type="entry name" value="BPL_LplA_LipB"/>
    <property type="match status" value="1"/>
</dbReference>
<proteinExistence type="predicted"/>
<dbReference type="Gene3D" id="2.30.30.100">
    <property type="match status" value="1"/>
</dbReference>
<evidence type="ECO:0000256" key="1">
    <source>
        <dbReference type="ARBA" id="ARBA00022598"/>
    </source>
</evidence>
<keyword evidence="3" id="KW-0067">ATP-binding</keyword>
<dbReference type="RefSeq" id="WP_124542540.1">
    <property type="nucleotide sequence ID" value="NZ_QUSW01000007.1"/>
</dbReference>
<evidence type="ECO:0000313" key="9">
    <source>
        <dbReference type="Proteomes" id="UP000267464"/>
    </source>
</evidence>
<evidence type="ECO:0000256" key="5">
    <source>
        <dbReference type="ARBA" id="ARBA00024227"/>
    </source>
</evidence>
<dbReference type="AlphaFoldDB" id="A0A3N7HJT5"/>
<gene>
    <name evidence="8" type="ORF">DZC73_21960</name>
</gene>
<reference evidence="8 9" key="1">
    <citation type="submission" date="2018-08" db="EMBL/GenBank/DDBJ databases">
        <authorList>
            <person name="Khan S.A."/>
            <person name="Jeon C.O."/>
            <person name="Chun B.H."/>
            <person name="Jeong S.E."/>
        </authorList>
    </citation>
    <scope>NUCLEOTIDE SEQUENCE [LARGE SCALE GENOMIC DNA]</scope>
    <source>
        <strain evidence="8 9">S-16</strain>
    </source>
</reference>
<sequence length="304" mass="32019">MPDHPLRWGAEALWEQLTPQLPGLSVEVVARISSTNTALLERARIVTPPSEEGDVQVRRSVESTAFGRRAADLQPCLLVAEHQTHGRGRQGRVWQAAPGASLTFSLALPLSPKDWSGLSLAVGVALAQALDPAGDAADRAGKRIGVKWPNDLWLLDGQGGGRKLGGILIETVAAGSRRLAVIGVGLNIMPMSTTASEVTTGYACLQEIDPAATAPATLARVAKPLVDALRRFEREGFAGFAEAFAARDMLFGRAVITTHPEVPEGIAAGLGPDGSLLVRTEHGVREVGSGEVSVRLDPQRGAQC</sequence>
<dbReference type="InterPro" id="IPR004143">
    <property type="entry name" value="BPL_LPL_catalytic"/>
</dbReference>
<dbReference type="Gene3D" id="3.30.930.10">
    <property type="entry name" value="Bira Bifunctional Protein, Domain 2"/>
    <property type="match status" value="1"/>
</dbReference>
<protein>
    <recommendedName>
        <fullName evidence="5">biotin--[biotin carboxyl-carrier protein] ligase</fullName>
        <ecNumber evidence="5">6.3.4.15</ecNumber>
    </recommendedName>
</protein>
<comment type="caution">
    <text evidence="8">The sequence shown here is derived from an EMBL/GenBank/DDBJ whole genome shotgun (WGS) entry which is preliminary data.</text>
</comment>
<dbReference type="PANTHER" id="PTHR12835:SF5">
    <property type="entry name" value="BIOTIN--PROTEIN LIGASE"/>
    <property type="match status" value="1"/>
</dbReference>
<evidence type="ECO:0000256" key="4">
    <source>
        <dbReference type="ARBA" id="ARBA00023267"/>
    </source>
</evidence>
<evidence type="ECO:0000259" key="7">
    <source>
        <dbReference type="PROSITE" id="PS51733"/>
    </source>
</evidence>
<dbReference type="EMBL" id="QUSW01000007">
    <property type="protein sequence ID" value="RQP22327.1"/>
    <property type="molecule type" value="Genomic_DNA"/>
</dbReference>
<evidence type="ECO:0000313" key="8">
    <source>
        <dbReference type="EMBL" id="RQP22327.1"/>
    </source>
</evidence>
<dbReference type="GO" id="GO:0005524">
    <property type="term" value="F:ATP binding"/>
    <property type="evidence" value="ECO:0007669"/>
    <property type="project" value="UniProtKB-KW"/>
</dbReference>
<keyword evidence="2" id="KW-0547">Nucleotide-binding</keyword>
<name>A0A3N7HJT5_9BURK</name>
<dbReference type="Proteomes" id="UP000267464">
    <property type="component" value="Unassembled WGS sequence"/>
</dbReference>
<dbReference type="InterPro" id="IPR003142">
    <property type="entry name" value="BPL_C"/>
</dbReference>
<evidence type="ECO:0000256" key="2">
    <source>
        <dbReference type="ARBA" id="ARBA00022741"/>
    </source>
</evidence>
<dbReference type="NCBIfam" id="TIGR00121">
    <property type="entry name" value="birA_ligase"/>
    <property type="match status" value="1"/>
</dbReference>
<dbReference type="OrthoDB" id="9807064at2"/>
<dbReference type="GO" id="GO:0005737">
    <property type="term" value="C:cytoplasm"/>
    <property type="evidence" value="ECO:0007669"/>
    <property type="project" value="TreeGrafter"/>
</dbReference>
<dbReference type="InterPro" id="IPR045864">
    <property type="entry name" value="aa-tRNA-synth_II/BPL/LPL"/>
</dbReference>
<evidence type="ECO:0000256" key="3">
    <source>
        <dbReference type="ARBA" id="ARBA00022840"/>
    </source>
</evidence>
<dbReference type="GO" id="GO:0004077">
    <property type="term" value="F:biotin--[biotin carboxyl-carrier protein] ligase activity"/>
    <property type="evidence" value="ECO:0007669"/>
    <property type="project" value="UniProtKB-EC"/>
</dbReference>
<dbReference type="InterPro" id="IPR008988">
    <property type="entry name" value="Transcriptional_repressor_C"/>
</dbReference>
<feature type="domain" description="BPL/LPL catalytic" evidence="7">
    <location>
        <begin position="48"/>
        <end position="233"/>
    </location>
</feature>